<dbReference type="PROSITE" id="PS51689">
    <property type="entry name" value="SAM_RNA_A_N6_MT"/>
    <property type="match status" value="1"/>
</dbReference>
<comment type="similarity">
    <text evidence="7">Belongs to the class I-like SAM-binding methyltransferase superfamily. rRNA adenine N(6)-methyltransferase family. RsmA subfamily.</text>
</comment>
<evidence type="ECO:0000256" key="4">
    <source>
        <dbReference type="ARBA" id="ARBA00022679"/>
    </source>
</evidence>
<feature type="binding site" evidence="7 8">
    <location>
        <position position="44"/>
    </location>
    <ligand>
        <name>S-adenosyl-L-methionine</name>
        <dbReference type="ChEBI" id="CHEBI:59789"/>
    </ligand>
</feature>
<feature type="binding site" evidence="7 8">
    <location>
        <position position="23"/>
    </location>
    <ligand>
        <name>S-adenosyl-L-methionine</name>
        <dbReference type="ChEBI" id="CHEBI:59789"/>
    </ligand>
</feature>
<organism evidence="10 11">
    <name type="scientific">Bulleidia extructa W1219</name>
    <dbReference type="NCBI Taxonomy" id="679192"/>
    <lineage>
        <taxon>Bacteria</taxon>
        <taxon>Bacillati</taxon>
        <taxon>Bacillota</taxon>
        <taxon>Erysipelotrichia</taxon>
        <taxon>Erysipelotrichales</taxon>
        <taxon>Erysipelotrichaceae</taxon>
        <taxon>Bulleidia</taxon>
    </lineage>
</organism>
<dbReference type="STRING" id="679192.HMPREF9013_1142"/>
<evidence type="ECO:0000256" key="1">
    <source>
        <dbReference type="ARBA" id="ARBA00022490"/>
    </source>
</evidence>
<evidence type="ECO:0000256" key="6">
    <source>
        <dbReference type="ARBA" id="ARBA00022884"/>
    </source>
</evidence>
<dbReference type="GO" id="GO:0052908">
    <property type="term" value="F:16S rRNA (adenine(1518)-N(6)/adenine(1519)-N(6))-dimethyltransferase activity"/>
    <property type="evidence" value="ECO:0007669"/>
    <property type="project" value="UniProtKB-EC"/>
</dbReference>
<dbReference type="InterPro" id="IPR020598">
    <property type="entry name" value="rRNA_Ade_methylase_Trfase_N"/>
</dbReference>
<feature type="domain" description="Ribosomal RNA adenine methylase transferase N-terminal" evidence="9">
    <location>
        <begin position="5"/>
        <end position="178"/>
    </location>
</feature>
<feature type="binding site" evidence="7 8">
    <location>
        <position position="1"/>
    </location>
    <ligand>
        <name>S-adenosyl-L-methionine</name>
        <dbReference type="ChEBI" id="CHEBI:59789"/>
    </ligand>
</feature>
<dbReference type="EC" id="2.1.1.182" evidence="7"/>
<evidence type="ECO:0000313" key="10">
    <source>
        <dbReference type="EMBL" id="EFC06432.1"/>
    </source>
</evidence>
<evidence type="ECO:0000313" key="11">
    <source>
        <dbReference type="Proteomes" id="UP000005017"/>
    </source>
</evidence>
<dbReference type="NCBIfam" id="TIGR00755">
    <property type="entry name" value="ksgA"/>
    <property type="match status" value="1"/>
</dbReference>
<name>D2MN06_9FIRM</name>
<dbReference type="HAMAP" id="MF_00607">
    <property type="entry name" value="16SrRNA_methyltr_A"/>
    <property type="match status" value="1"/>
</dbReference>
<feature type="binding site" evidence="7 8">
    <location>
        <position position="69"/>
    </location>
    <ligand>
        <name>S-adenosyl-L-methionine</name>
        <dbReference type="ChEBI" id="CHEBI:59789"/>
    </ligand>
</feature>
<dbReference type="InterPro" id="IPR023165">
    <property type="entry name" value="rRNA_Ade_diMease-like_C"/>
</dbReference>
<proteinExistence type="inferred from homology"/>
<gene>
    <name evidence="7" type="primary">rsmA</name>
    <name evidence="7 10" type="synonym">ksgA</name>
    <name evidence="10" type="ORF">HMPREF9013_1142</name>
</gene>
<dbReference type="InterPro" id="IPR011530">
    <property type="entry name" value="rRNA_adenine_dimethylase"/>
</dbReference>
<dbReference type="AlphaFoldDB" id="D2MN06"/>
<sequence length="249" mass="28642">MDPVITKRVAEEANADGMVLEVGPGIGSLTEQLAYVAKKVIAYEIDLGLKKVLTDHFASFENVDIQFQDFLKVDLHEKVEDWKKQYGKVVVCANLPYYITSAVLFKVFAEEKIETITVMVQKEVGDRFHAMVNDHEYSALSVEGQSYYEVKKLFTVPGRSFNPSPKVDSVIIQFQRKEVTPSFDREAYFGFIRNCFGQRRKTIRNNLQKNFSNEEIDKALQKCEIDPGQRPQSLSVLQYQSLFEVLYER</sequence>
<dbReference type="PROSITE" id="PS01131">
    <property type="entry name" value="RRNA_A_DIMETH"/>
    <property type="match status" value="1"/>
</dbReference>
<keyword evidence="6 7" id="KW-0694">RNA-binding</keyword>
<dbReference type="SUPFAM" id="SSF53335">
    <property type="entry name" value="S-adenosyl-L-methionine-dependent methyltransferases"/>
    <property type="match status" value="1"/>
</dbReference>
<comment type="subcellular location">
    <subcellularLocation>
        <location evidence="7">Cytoplasm</location>
    </subcellularLocation>
</comment>
<dbReference type="EMBL" id="ADFR01000002">
    <property type="protein sequence ID" value="EFC06432.1"/>
    <property type="molecule type" value="Genomic_DNA"/>
</dbReference>
<dbReference type="InterPro" id="IPR020596">
    <property type="entry name" value="rRNA_Ade_Mease_Trfase_CS"/>
</dbReference>
<protein>
    <recommendedName>
        <fullName evidence="7">Ribosomal RNA small subunit methyltransferase A</fullName>
        <ecNumber evidence="7">2.1.1.182</ecNumber>
    </recommendedName>
    <alternativeName>
        <fullName evidence="7">16S rRNA (adenine(1518)-N(6)/adenine(1519)-N(6))-dimethyltransferase</fullName>
    </alternativeName>
    <alternativeName>
        <fullName evidence="7">16S rRNA dimethyladenosine transferase</fullName>
    </alternativeName>
    <alternativeName>
        <fullName evidence="7">16S rRNA dimethylase</fullName>
    </alternativeName>
    <alternativeName>
        <fullName evidence="7">S-adenosylmethionine-6-N', N'-adenosyl(rRNA) dimethyltransferase</fullName>
    </alternativeName>
</protein>
<keyword evidence="11" id="KW-1185">Reference proteome</keyword>
<keyword evidence="1 7" id="KW-0963">Cytoplasm</keyword>
<comment type="caution">
    <text evidence="7 8">Lacks conserved residue(s) required for the propagation of feature annotation.</text>
</comment>
<dbReference type="InterPro" id="IPR001737">
    <property type="entry name" value="KsgA/Erm"/>
</dbReference>
<evidence type="ECO:0000256" key="8">
    <source>
        <dbReference type="PROSITE-ProRule" id="PRU01026"/>
    </source>
</evidence>
<comment type="function">
    <text evidence="7">Specifically dimethylates two adjacent adenosines (A1518 and A1519) in the loop of a conserved hairpin near the 3'-end of 16S rRNA in the 30S particle. May play a critical role in biogenesis of 30S subunits.</text>
</comment>
<evidence type="ECO:0000256" key="7">
    <source>
        <dbReference type="HAMAP-Rule" id="MF_00607"/>
    </source>
</evidence>
<evidence type="ECO:0000259" key="9">
    <source>
        <dbReference type="SMART" id="SM00650"/>
    </source>
</evidence>
<keyword evidence="3 7" id="KW-0489">Methyltransferase</keyword>
<accession>D2MN06</accession>
<dbReference type="PANTHER" id="PTHR11727">
    <property type="entry name" value="DIMETHYLADENOSINE TRANSFERASE"/>
    <property type="match status" value="1"/>
</dbReference>
<keyword evidence="2 7" id="KW-0698">rRNA processing</keyword>
<feature type="binding site" evidence="7 8">
    <location>
        <position position="94"/>
    </location>
    <ligand>
        <name>S-adenosyl-L-methionine</name>
        <dbReference type="ChEBI" id="CHEBI:59789"/>
    </ligand>
</feature>
<evidence type="ECO:0000256" key="5">
    <source>
        <dbReference type="ARBA" id="ARBA00022691"/>
    </source>
</evidence>
<dbReference type="GO" id="GO:0005829">
    <property type="term" value="C:cytosol"/>
    <property type="evidence" value="ECO:0007669"/>
    <property type="project" value="TreeGrafter"/>
</dbReference>
<dbReference type="Pfam" id="PF00398">
    <property type="entry name" value="RrnaAD"/>
    <property type="match status" value="1"/>
</dbReference>
<dbReference type="InterPro" id="IPR029063">
    <property type="entry name" value="SAM-dependent_MTases_sf"/>
</dbReference>
<comment type="catalytic activity">
    <reaction evidence="7">
        <text>adenosine(1518)/adenosine(1519) in 16S rRNA + 4 S-adenosyl-L-methionine = N(6)-dimethyladenosine(1518)/N(6)-dimethyladenosine(1519) in 16S rRNA + 4 S-adenosyl-L-homocysteine + 4 H(+)</text>
        <dbReference type="Rhea" id="RHEA:19609"/>
        <dbReference type="Rhea" id="RHEA-COMP:10232"/>
        <dbReference type="Rhea" id="RHEA-COMP:10233"/>
        <dbReference type="ChEBI" id="CHEBI:15378"/>
        <dbReference type="ChEBI" id="CHEBI:57856"/>
        <dbReference type="ChEBI" id="CHEBI:59789"/>
        <dbReference type="ChEBI" id="CHEBI:74411"/>
        <dbReference type="ChEBI" id="CHEBI:74493"/>
        <dbReference type="EC" id="2.1.1.182"/>
    </reaction>
</comment>
<dbReference type="GO" id="GO:0003723">
    <property type="term" value="F:RNA binding"/>
    <property type="evidence" value="ECO:0007669"/>
    <property type="project" value="UniProtKB-UniRule"/>
</dbReference>
<dbReference type="Proteomes" id="UP000005017">
    <property type="component" value="Unassembled WGS sequence"/>
</dbReference>
<keyword evidence="5 7" id="KW-0949">S-adenosyl-L-methionine</keyword>
<evidence type="ECO:0000256" key="2">
    <source>
        <dbReference type="ARBA" id="ARBA00022552"/>
    </source>
</evidence>
<reference evidence="11" key="1">
    <citation type="submission" date="2009-12" db="EMBL/GenBank/DDBJ databases">
        <title>Sequence of Clostridiales genomosp. BVAB3 str. UPII9-5.</title>
        <authorList>
            <person name="Madupu R."/>
            <person name="Durkin A.S."/>
            <person name="Torralba M."/>
            <person name="Methe B."/>
            <person name="Sutton G.G."/>
            <person name="Strausberg R.L."/>
            <person name="Nelson K.E."/>
        </authorList>
    </citation>
    <scope>NUCLEOTIDE SEQUENCE [LARGE SCALE GENOMIC DNA]</scope>
    <source>
        <strain evidence="11">W1219</strain>
    </source>
</reference>
<dbReference type="Gene3D" id="3.40.50.150">
    <property type="entry name" value="Vaccinia Virus protein VP39"/>
    <property type="match status" value="1"/>
</dbReference>
<dbReference type="eggNOG" id="COG0030">
    <property type="taxonomic scope" value="Bacteria"/>
</dbReference>
<dbReference type="Gene3D" id="1.10.8.100">
    <property type="entry name" value="Ribosomal RNA adenine dimethylase-like, domain 2"/>
    <property type="match status" value="1"/>
</dbReference>
<dbReference type="PANTHER" id="PTHR11727:SF7">
    <property type="entry name" value="DIMETHYLADENOSINE TRANSFERASE-RELATED"/>
    <property type="match status" value="1"/>
</dbReference>
<dbReference type="SMART" id="SM00650">
    <property type="entry name" value="rADc"/>
    <property type="match status" value="1"/>
</dbReference>
<keyword evidence="4 7" id="KW-0808">Transferase</keyword>
<evidence type="ECO:0000256" key="3">
    <source>
        <dbReference type="ARBA" id="ARBA00022603"/>
    </source>
</evidence>
<comment type="caution">
    <text evidence="10">The sequence shown here is derived from an EMBL/GenBank/DDBJ whole genome shotgun (WGS) entry which is preliminary data.</text>
</comment>